<gene>
    <name evidence="1" type="primary">NAMPT</name>
    <name evidence="1" type="ORF">SPIL2461_LOCUS5605</name>
</gene>
<evidence type="ECO:0000313" key="1">
    <source>
        <dbReference type="EMBL" id="CAE7263433.1"/>
    </source>
</evidence>
<organism evidence="1 2">
    <name type="scientific">Symbiodinium pilosum</name>
    <name type="common">Dinoflagellate</name>
    <dbReference type="NCBI Taxonomy" id="2952"/>
    <lineage>
        <taxon>Eukaryota</taxon>
        <taxon>Sar</taxon>
        <taxon>Alveolata</taxon>
        <taxon>Dinophyceae</taxon>
        <taxon>Suessiales</taxon>
        <taxon>Symbiodiniaceae</taxon>
        <taxon>Symbiodinium</taxon>
    </lineage>
</organism>
<dbReference type="OrthoDB" id="10371991at2759"/>
<reference evidence="1" key="1">
    <citation type="submission" date="2021-02" db="EMBL/GenBank/DDBJ databases">
        <authorList>
            <person name="Dougan E. K."/>
            <person name="Rhodes N."/>
            <person name="Thang M."/>
            <person name="Chan C."/>
        </authorList>
    </citation>
    <scope>NUCLEOTIDE SEQUENCE</scope>
</reference>
<comment type="caution">
    <text evidence="1">The sequence shown here is derived from an EMBL/GenBank/DDBJ whole genome shotgun (WGS) entry which is preliminary data.</text>
</comment>
<proteinExistence type="predicted"/>
<name>A0A812MP36_SYMPI</name>
<dbReference type="EMBL" id="CAJNIZ010008014">
    <property type="protein sequence ID" value="CAE7263433.1"/>
    <property type="molecule type" value="Genomic_DNA"/>
</dbReference>
<evidence type="ECO:0000313" key="2">
    <source>
        <dbReference type="Proteomes" id="UP000649617"/>
    </source>
</evidence>
<protein>
    <submittedName>
        <fullName evidence="1">NAMPT protein</fullName>
    </submittedName>
</protein>
<sequence length="102" mass="11209">TARLLPVAEKAFAIVKDKNKTPYAKLHEIAQMVQNTEGCGDTWAKMLTVPIDLAYPQLKLLDSDCEVGIGAAPPLQILLGSKIPDRRQALRNLLKKVNQSKS</sequence>
<keyword evidence="2" id="KW-1185">Reference proteome</keyword>
<dbReference type="Proteomes" id="UP000649617">
    <property type="component" value="Unassembled WGS sequence"/>
</dbReference>
<feature type="non-terminal residue" evidence="1">
    <location>
        <position position="102"/>
    </location>
</feature>
<dbReference type="AlphaFoldDB" id="A0A812MP36"/>
<feature type="non-terminal residue" evidence="1">
    <location>
        <position position="1"/>
    </location>
</feature>
<accession>A0A812MP36</accession>